<evidence type="ECO:0000313" key="1">
    <source>
        <dbReference type="EMBL" id="KAF6765625.1"/>
    </source>
</evidence>
<sequence length="397" mass="44296">MSAMEDVDVILMPLRMLFLQISQGGSNDWIISDEVIMLRLWNWLTHASARGPPMVPQRTWSSSQEHRPVHLQGFSPDMFLCTYADRHVCTNQVPKGKADSRICIVLSRPTDPRVDHAHPQEIFRQISYLAACSPVVLVGGAHGRQPAVCSSRATADIPLGPPGFRRHQADAPVCEAPLGYLFGLNPQTVSSKTTYTFYCNGWGQLHQPVGVTWTNRLTAGCPGSRLGWRAQILLSRLVMKDVPRTKDQTPVHITRETNLLGEKQMKGLATKYHTRLLAYIDNRSAESSYPTAIIPLNQLRHSPFTTIIIPESIHCDIRAERKVPSMAHRTQIARRDNPQQSAIGNKVKKAKHYCGDERGRSGLMIIHANASKSPQTPPHEFLRIIASLHITSLSRPG</sequence>
<evidence type="ECO:0000313" key="2">
    <source>
        <dbReference type="Proteomes" id="UP000521943"/>
    </source>
</evidence>
<dbReference type="Proteomes" id="UP000521943">
    <property type="component" value="Unassembled WGS sequence"/>
</dbReference>
<gene>
    <name evidence="1" type="ORF">DFP72DRAFT_839451</name>
</gene>
<dbReference type="AlphaFoldDB" id="A0A8H6IHB0"/>
<organism evidence="1 2">
    <name type="scientific">Ephemerocybe angulata</name>
    <dbReference type="NCBI Taxonomy" id="980116"/>
    <lineage>
        <taxon>Eukaryota</taxon>
        <taxon>Fungi</taxon>
        <taxon>Dikarya</taxon>
        <taxon>Basidiomycota</taxon>
        <taxon>Agaricomycotina</taxon>
        <taxon>Agaricomycetes</taxon>
        <taxon>Agaricomycetidae</taxon>
        <taxon>Agaricales</taxon>
        <taxon>Agaricineae</taxon>
        <taxon>Psathyrellaceae</taxon>
        <taxon>Ephemerocybe</taxon>
    </lineage>
</organism>
<accession>A0A8H6IHB0</accession>
<comment type="caution">
    <text evidence="1">The sequence shown here is derived from an EMBL/GenBank/DDBJ whole genome shotgun (WGS) entry which is preliminary data.</text>
</comment>
<protein>
    <submittedName>
        <fullName evidence="1">Uncharacterized protein</fullName>
    </submittedName>
</protein>
<name>A0A8H6IHB0_9AGAR</name>
<dbReference type="EMBL" id="JACGCI010000002">
    <property type="protein sequence ID" value="KAF6765625.1"/>
    <property type="molecule type" value="Genomic_DNA"/>
</dbReference>
<keyword evidence="2" id="KW-1185">Reference proteome</keyword>
<reference evidence="1 2" key="1">
    <citation type="submission" date="2020-07" db="EMBL/GenBank/DDBJ databases">
        <title>Comparative genomics of pyrophilous fungi reveals a link between fire events and developmental genes.</title>
        <authorList>
            <consortium name="DOE Joint Genome Institute"/>
            <person name="Steindorff A.S."/>
            <person name="Carver A."/>
            <person name="Calhoun S."/>
            <person name="Stillman K."/>
            <person name="Liu H."/>
            <person name="Lipzen A."/>
            <person name="Pangilinan J."/>
            <person name="Labutti K."/>
            <person name="Bruns T.D."/>
            <person name="Grigoriev I.V."/>
        </authorList>
    </citation>
    <scope>NUCLEOTIDE SEQUENCE [LARGE SCALE GENOMIC DNA]</scope>
    <source>
        <strain evidence="1 2">CBS 144469</strain>
    </source>
</reference>
<proteinExistence type="predicted"/>